<evidence type="ECO:0000313" key="3">
    <source>
        <dbReference type="Proteomes" id="UP001321786"/>
    </source>
</evidence>
<accession>A0AAU9E6K1</accession>
<evidence type="ECO:0000259" key="1">
    <source>
        <dbReference type="Pfam" id="PF14065"/>
    </source>
</evidence>
<evidence type="ECO:0000313" key="2">
    <source>
        <dbReference type="EMBL" id="BEP29023.1"/>
    </source>
</evidence>
<protein>
    <recommendedName>
        <fullName evidence="1">Pvc16 N-terminal domain-containing protein</fullName>
    </recommendedName>
</protein>
<reference evidence="2 3" key="1">
    <citation type="submission" date="2023-08" db="EMBL/GenBank/DDBJ databases">
        <title>Helicovermis profunda gen. nov., sp. nov., a novel mesophilic, fermentative bacterium within the Bacillota from a deep-sea hydrothermal vent chimney.</title>
        <authorList>
            <person name="Miyazaki U."/>
            <person name="Mizutani D."/>
            <person name="Hashimoto Y."/>
            <person name="Tame A."/>
            <person name="Sawayama S."/>
            <person name="Miyazaki J."/>
            <person name="Takai K."/>
            <person name="Nakagawa S."/>
        </authorList>
    </citation>
    <scope>NUCLEOTIDE SEQUENCE [LARGE SCALE GENOMIC DNA]</scope>
    <source>
        <strain evidence="2 3">S502</strain>
    </source>
</reference>
<dbReference type="EMBL" id="AP028654">
    <property type="protein sequence ID" value="BEP29023.1"/>
    <property type="molecule type" value="Genomic_DNA"/>
</dbReference>
<feature type="domain" description="Pvc16 N-terminal" evidence="1">
    <location>
        <begin position="8"/>
        <end position="179"/>
    </location>
</feature>
<gene>
    <name evidence="2" type="ORF">HLPR_13540</name>
</gene>
<dbReference type="InterPro" id="IPR025351">
    <property type="entry name" value="Pvc16_N"/>
</dbReference>
<proteinExistence type="predicted"/>
<sequence>MSYTAIADVSQSLTKLFRNTLSPEPIKKKENIGLCSPAEKGDFQLSLYLYNIEESGEFRQNIMIEMNDGSQKYPPKVFYLYYLLTAYSTADIKSKALDEHKILGKAIQILHDNQILSGSMLEGQLRNTDQEIRIETKNLSYDEMMRIWHFNDIPYSLSVAYKVGPIYIESTKFKKPPRVIKSSIKILRSDK</sequence>
<keyword evidence="3" id="KW-1185">Reference proteome</keyword>
<organism evidence="2 3">
    <name type="scientific">Helicovermis profundi</name>
    <dbReference type="NCBI Taxonomy" id="3065157"/>
    <lineage>
        <taxon>Bacteria</taxon>
        <taxon>Bacillati</taxon>
        <taxon>Bacillota</taxon>
        <taxon>Clostridia</taxon>
        <taxon>Helicovermis</taxon>
    </lineage>
</organism>
<dbReference type="Proteomes" id="UP001321786">
    <property type="component" value="Chromosome"/>
</dbReference>
<name>A0AAU9E6K1_9FIRM</name>
<dbReference type="Pfam" id="PF14065">
    <property type="entry name" value="Pvc16_N"/>
    <property type="match status" value="1"/>
</dbReference>
<dbReference type="KEGG" id="hprf:HLPR_13540"/>
<dbReference type="RefSeq" id="WP_338537317.1">
    <property type="nucleotide sequence ID" value="NZ_AP028654.1"/>
</dbReference>
<dbReference type="AlphaFoldDB" id="A0AAU9E6K1"/>